<dbReference type="InterPro" id="IPR007657">
    <property type="entry name" value="Glycosyltransferase_61"/>
</dbReference>
<keyword evidence="3" id="KW-0325">Glycoprotein</keyword>
<dbReference type="EMBL" id="SEWE01000062">
    <property type="protein sequence ID" value="RYU76053.1"/>
    <property type="molecule type" value="Genomic_DNA"/>
</dbReference>
<evidence type="ECO:0000313" key="6">
    <source>
        <dbReference type="Proteomes" id="UP000294155"/>
    </source>
</evidence>
<organism evidence="5 6">
    <name type="scientific">Hymenobacter persicinus</name>
    <dbReference type="NCBI Taxonomy" id="2025506"/>
    <lineage>
        <taxon>Bacteria</taxon>
        <taxon>Pseudomonadati</taxon>
        <taxon>Bacteroidota</taxon>
        <taxon>Cytophagia</taxon>
        <taxon>Cytophagales</taxon>
        <taxon>Hymenobacteraceae</taxon>
        <taxon>Hymenobacter</taxon>
    </lineage>
</organism>
<dbReference type="RefSeq" id="WP_129922957.1">
    <property type="nucleotide sequence ID" value="NZ_SEWE01000062.1"/>
</dbReference>
<reference evidence="5 6" key="1">
    <citation type="submission" date="2019-02" db="EMBL/GenBank/DDBJ databases">
        <title>Bacterial novel species isolated from soil.</title>
        <authorList>
            <person name="Jung H.-Y."/>
        </authorList>
    </citation>
    <scope>NUCLEOTIDE SEQUENCE [LARGE SCALE GENOMIC DNA]</scope>
    <source>
        <strain evidence="5 6">1-3-3-3</strain>
    </source>
</reference>
<gene>
    <name evidence="5" type="ORF">EWM57_19340</name>
</gene>
<dbReference type="GO" id="GO:0016757">
    <property type="term" value="F:glycosyltransferase activity"/>
    <property type="evidence" value="ECO:0007669"/>
    <property type="project" value="UniProtKB-KW"/>
</dbReference>
<keyword evidence="6" id="KW-1185">Reference proteome</keyword>
<dbReference type="InterPro" id="IPR049625">
    <property type="entry name" value="Glyco_transf_61_cat"/>
</dbReference>
<evidence type="ECO:0000259" key="4">
    <source>
        <dbReference type="Pfam" id="PF04577"/>
    </source>
</evidence>
<dbReference type="PANTHER" id="PTHR20961:SF150">
    <property type="entry name" value="GLYCOSYLTRANSFERASE FAMILY 61 PROTEIN"/>
    <property type="match status" value="1"/>
</dbReference>
<sequence>MMLHSFLRRAQRKVGRLLREWFSHNVHHRPIGVHPSSAALAAQQSRDVMYDEVVPAYTSHLAVPDDFYERATAYEGLHDKPHRTEEVPAAFVVALRNGRVYADNFNSVAIIAADGRLVGDVSFQYDRQRWDTTLPTANNIFRQRFFRDPEVVAGTVCTLLSGGGAASGNYYHWLIDSLPRLHLVQAAGLLDSVDYFLVYDKSRPFVLDTMGALGIGPERLLDVTRNPHLRADRLLATPGVRGKLTHTPAWACDFLRAVLLPPPVVPRQFSPFIYISRRDAPGRHILNEDALEAMLHELGFETHTLTPYSQAEKTALFAQARIVVSSVGAGLANIVVCPEGAELIELFPESFVVADYLEFTARLGMHHQYLVCRTPNPSQERINAQRDHLIVDLKALRPLLARAMQRQQTVPA</sequence>
<keyword evidence="2 5" id="KW-0808">Transferase</keyword>
<evidence type="ECO:0000313" key="5">
    <source>
        <dbReference type="EMBL" id="RYU76053.1"/>
    </source>
</evidence>
<evidence type="ECO:0000256" key="2">
    <source>
        <dbReference type="ARBA" id="ARBA00022679"/>
    </source>
</evidence>
<evidence type="ECO:0000256" key="1">
    <source>
        <dbReference type="ARBA" id="ARBA00022676"/>
    </source>
</evidence>
<comment type="caution">
    <text evidence="5">The sequence shown here is derived from an EMBL/GenBank/DDBJ whole genome shotgun (WGS) entry which is preliminary data.</text>
</comment>
<accession>A0A4Q5L8W7</accession>
<feature type="domain" description="Glycosyltransferase 61 catalytic" evidence="4">
    <location>
        <begin position="170"/>
        <end position="343"/>
    </location>
</feature>
<name>A0A4Q5L8W7_9BACT</name>
<dbReference type="AlphaFoldDB" id="A0A4Q5L8W7"/>
<dbReference type="Pfam" id="PF04577">
    <property type="entry name" value="Glyco_transf_61"/>
    <property type="match status" value="1"/>
</dbReference>
<keyword evidence="1" id="KW-0328">Glycosyltransferase</keyword>
<protein>
    <submittedName>
        <fullName evidence="5">Glycosyltransferase family 61 protein</fullName>
    </submittedName>
</protein>
<dbReference type="PANTHER" id="PTHR20961">
    <property type="entry name" value="GLYCOSYLTRANSFERASE"/>
    <property type="match status" value="1"/>
</dbReference>
<evidence type="ECO:0000256" key="3">
    <source>
        <dbReference type="ARBA" id="ARBA00023180"/>
    </source>
</evidence>
<dbReference type="Proteomes" id="UP000294155">
    <property type="component" value="Unassembled WGS sequence"/>
</dbReference>
<dbReference type="OrthoDB" id="1156086at2"/>
<proteinExistence type="predicted"/>